<dbReference type="EMBL" id="GGEC01083681">
    <property type="protein sequence ID" value="MBX64165.1"/>
    <property type="molecule type" value="Transcribed_RNA"/>
</dbReference>
<reference evidence="1" key="1">
    <citation type="submission" date="2018-02" db="EMBL/GenBank/DDBJ databases">
        <title>Rhizophora mucronata_Transcriptome.</title>
        <authorList>
            <person name="Meera S.P."/>
            <person name="Sreeshan A."/>
            <person name="Augustine A."/>
        </authorList>
    </citation>
    <scope>NUCLEOTIDE SEQUENCE</scope>
    <source>
        <tissue evidence="1">Leaf</tissue>
    </source>
</reference>
<name>A0A2P2QB27_RHIMU</name>
<organism evidence="1">
    <name type="scientific">Rhizophora mucronata</name>
    <name type="common">Asiatic mangrove</name>
    <dbReference type="NCBI Taxonomy" id="61149"/>
    <lineage>
        <taxon>Eukaryota</taxon>
        <taxon>Viridiplantae</taxon>
        <taxon>Streptophyta</taxon>
        <taxon>Embryophyta</taxon>
        <taxon>Tracheophyta</taxon>
        <taxon>Spermatophyta</taxon>
        <taxon>Magnoliopsida</taxon>
        <taxon>eudicotyledons</taxon>
        <taxon>Gunneridae</taxon>
        <taxon>Pentapetalae</taxon>
        <taxon>rosids</taxon>
        <taxon>fabids</taxon>
        <taxon>Malpighiales</taxon>
        <taxon>Rhizophoraceae</taxon>
        <taxon>Rhizophora</taxon>
    </lineage>
</organism>
<accession>A0A2P2QB27</accession>
<evidence type="ECO:0000313" key="1">
    <source>
        <dbReference type="EMBL" id="MBX64165.1"/>
    </source>
</evidence>
<proteinExistence type="predicted"/>
<sequence length="62" mass="6882">MQVNQRLLYRQQAIGPRSLHLADGPSTQILSHPCTRTNKLNDNVSLSDVRAFQTLSSVFGVT</sequence>
<dbReference type="AlphaFoldDB" id="A0A2P2QB27"/>
<protein>
    <submittedName>
        <fullName evidence="1">Uncharacterized protein</fullName>
    </submittedName>
</protein>